<dbReference type="EMBL" id="QSHZ01000046">
    <property type="protein sequence ID" value="RHC48736.1"/>
    <property type="molecule type" value="Genomic_DNA"/>
</dbReference>
<evidence type="ECO:0008006" key="4">
    <source>
        <dbReference type="Google" id="ProtNLM"/>
    </source>
</evidence>
<dbReference type="AlphaFoldDB" id="A0A414AJ41"/>
<dbReference type="InterPro" id="IPR051162">
    <property type="entry name" value="T4SS_component"/>
</dbReference>
<dbReference type="InterPro" id="IPR027417">
    <property type="entry name" value="P-loop_NTPase"/>
</dbReference>
<evidence type="ECO:0000256" key="1">
    <source>
        <dbReference type="SAM" id="MobiDB-lite"/>
    </source>
</evidence>
<dbReference type="InterPro" id="IPR016628">
    <property type="entry name" value="ATPase_SAG2001_prd"/>
</dbReference>
<dbReference type="PIRSF" id="PIRSF015040">
    <property type="entry name" value="ATPase_SAG2001_prd"/>
    <property type="match status" value="1"/>
</dbReference>
<gene>
    <name evidence="2" type="ORF">DW839_28235</name>
</gene>
<dbReference type="Pfam" id="PF12846">
    <property type="entry name" value="AAA_10"/>
    <property type="match status" value="1"/>
</dbReference>
<name>A0A414AJ41_9FIRM</name>
<evidence type="ECO:0000313" key="3">
    <source>
        <dbReference type="Proteomes" id="UP000283975"/>
    </source>
</evidence>
<feature type="compositionally biased region" description="Acidic residues" evidence="1">
    <location>
        <begin position="826"/>
        <end position="846"/>
    </location>
</feature>
<reference evidence="2 3" key="1">
    <citation type="submission" date="2018-08" db="EMBL/GenBank/DDBJ databases">
        <title>A genome reference for cultivated species of the human gut microbiota.</title>
        <authorList>
            <person name="Zou Y."/>
            <person name="Xue W."/>
            <person name="Luo G."/>
        </authorList>
    </citation>
    <scope>NUCLEOTIDE SEQUENCE [LARGE SCALE GENOMIC DNA]</scope>
    <source>
        <strain evidence="2 3">AM35-14</strain>
    </source>
</reference>
<dbReference type="PANTHER" id="PTHR30121">
    <property type="entry name" value="UNCHARACTERIZED PROTEIN YJGR-RELATED"/>
    <property type="match status" value="1"/>
</dbReference>
<dbReference type="Gene3D" id="3.40.50.300">
    <property type="entry name" value="P-loop containing nucleotide triphosphate hydrolases"/>
    <property type="match status" value="2"/>
</dbReference>
<feature type="region of interest" description="Disordered" evidence="1">
    <location>
        <begin position="823"/>
        <end position="870"/>
    </location>
</feature>
<proteinExistence type="predicted"/>
<organism evidence="2 3">
    <name type="scientific">Enterocloster bolteae</name>
    <dbReference type="NCBI Taxonomy" id="208479"/>
    <lineage>
        <taxon>Bacteria</taxon>
        <taxon>Bacillati</taxon>
        <taxon>Bacillota</taxon>
        <taxon>Clostridia</taxon>
        <taxon>Lachnospirales</taxon>
        <taxon>Lachnospiraceae</taxon>
        <taxon>Enterocloster</taxon>
    </lineage>
</organism>
<comment type="caution">
    <text evidence="2">The sequence shown here is derived from an EMBL/GenBank/DDBJ whole genome shotgun (WGS) entry which is preliminary data.</text>
</comment>
<sequence length="887" mass="101417">MYQCPIDYYIDNLVFNADKSCWAIYRLKGFNYDYLSTQGKVNKLVQLARVYSGIMSYAQILVIPVEKDVQEHFRNLRERLHRNDILYDSAMQQIELTESYLREKTEQLGRVNDYATYFIVKLSEASEYEAVEKISEFLLYFIKDPVNAINVQMNLDTKDILKSKIKAYEKMANKWLDENKYKMSMEAVSTEETQWLFRRIAYRGTGIPAKLFYKTVGREKWEPDVDEVVINQERIVRPYHRDTVSLFEGSIEAQNRSLKVSTGFSTSYQTFLPIVWLPEQNEFPGKEWLYELQVRNLQAEVCIHIKTIPHKSALHQLELKKREINSQIEHIEEANADIPEDLYTSKEYADCMEQELKDDRSPLLESNITVCLSDSSLDGLEKKCARVKELYDDMNIIIERPLGDQLKLYMSFIPSVRILIKDFVMRLTPVTLASGIVGVTRELGDNRGGYIGSTGKEGKPVYYAPELACLQNMSPAATFFGDLGTGKSFNANILIYQMVLYGGYGLIIDPKGERSHWEKQLIVLRGLISTVTLGAAASDRGKLDPYNIYPDDIREAHELTLNVLSDLFGLDPKSDEYIAILEAQKRMEKSHGAHCMLKLAKMLEAIPEEDNLHEAANNLARRIILYRDNGMAGLLIGDGAEHAITLDNRLNIIQLQNLKMPSPETPKQDYTRDEVLSVVIFGVVSAFIKKFALVKRPVPKGILVDESWAISASKEGRNMEEFISRMGRSLYTCIIYNGHSTKDLPTEGIKNSITYKFVFRSRNNREEAARLLDYLGLEVTPENMLVIQNLGAGQCLFKDLYNRVGVLQFDPVFQDLFDIFSTTPTEDADEEPEPETPEPETPEPEAPEPAVPEPETPELPEDKIISKSEPLLDFEFTEDDLFTKEDI</sequence>
<dbReference type="Proteomes" id="UP000283975">
    <property type="component" value="Unassembled WGS sequence"/>
</dbReference>
<accession>A0A414AJ41</accession>
<evidence type="ECO:0000313" key="2">
    <source>
        <dbReference type="EMBL" id="RHC48736.1"/>
    </source>
</evidence>
<dbReference type="SUPFAM" id="SSF52540">
    <property type="entry name" value="P-loop containing nucleoside triphosphate hydrolases"/>
    <property type="match status" value="1"/>
</dbReference>
<dbReference type="PANTHER" id="PTHR30121:SF6">
    <property type="entry name" value="SLR6007 PROTEIN"/>
    <property type="match status" value="1"/>
</dbReference>
<protein>
    <recommendedName>
        <fullName evidence="4">AAA-like domain protein</fullName>
    </recommendedName>
</protein>